<organism evidence="5 6">
    <name type="scientific">Jiangella mangrovi</name>
    <dbReference type="NCBI Taxonomy" id="1524084"/>
    <lineage>
        <taxon>Bacteria</taxon>
        <taxon>Bacillati</taxon>
        <taxon>Actinomycetota</taxon>
        <taxon>Actinomycetes</taxon>
        <taxon>Jiangellales</taxon>
        <taxon>Jiangellaceae</taxon>
        <taxon>Jiangella</taxon>
    </lineage>
</organism>
<comment type="similarity">
    <text evidence="1">Belongs to the glycosyltransferase 2 family.</text>
</comment>
<gene>
    <name evidence="5" type="ORF">HD601_003019</name>
</gene>
<evidence type="ECO:0000259" key="4">
    <source>
        <dbReference type="Pfam" id="PF00535"/>
    </source>
</evidence>
<reference evidence="5 6" key="1">
    <citation type="submission" date="2020-08" db="EMBL/GenBank/DDBJ databases">
        <title>Sequencing the genomes of 1000 actinobacteria strains.</title>
        <authorList>
            <person name="Klenk H.-P."/>
        </authorList>
    </citation>
    <scope>NUCLEOTIDE SEQUENCE [LARGE SCALE GENOMIC DNA]</scope>
    <source>
        <strain evidence="5 6">DSM 102122</strain>
    </source>
</reference>
<dbReference type="GO" id="GO:0016757">
    <property type="term" value="F:glycosyltransferase activity"/>
    <property type="evidence" value="ECO:0007669"/>
    <property type="project" value="UniProtKB-KW"/>
</dbReference>
<dbReference type="RefSeq" id="WP_184823126.1">
    <property type="nucleotide sequence ID" value="NZ_JACHMM010000001.1"/>
</dbReference>
<dbReference type="PANTHER" id="PTHR43685">
    <property type="entry name" value="GLYCOSYLTRANSFERASE"/>
    <property type="match status" value="1"/>
</dbReference>
<keyword evidence="2" id="KW-0328">Glycosyltransferase</keyword>
<dbReference type="InterPro" id="IPR029044">
    <property type="entry name" value="Nucleotide-diphossugar_trans"/>
</dbReference>
<dbReference type="AlphaFoldDB" id="A0A7W9LLS7"/>
<evidence type="ECO:0000256" key="2">
    <source>
        <dbReference type="ARBA" id="ARBA00022676"/>
    </source>
</evidence>
<dbReference type="Pfam" id="PF00535">
    <property type="entry name" value="Glycos_transf_2"/>
    <property type="match status" value="1"/>
</dbReference>
<proteinExistence type="inferred from homology"/>
<dbReference type="InterPro" id="IPR001173">
    <property type="entry name" value="Glyco_trans_2-like"/>
</dbReference>
<evidence type="ECO:0000256" key="1">
    <source>
        <dbReference type="ARBA" id="ARBA00006739"/>
    </source>
</evidence>
<keyword evidence="6" id="KW-1185">Reference proteome</keyword>
<evidence type="ECO:0000313" key="5">
    <source>
        <dbReference type="EMBL" id="MBB5788444.1"/>
    </source>
</evidence>
<feature type="domain" description="Glycosyltransferase 2-like" evidence="4">
    <location>
        <begin position="212"/>
        <end position="319"/>
    </location>
</feature>
<sequence length="819" mass="88076">MTPRTGMTTDTAFLDQLGDRLRGSTTPTTLATAVTRIDSPQAAEIVARLAGARSGRAELYDQLRAGTAPASLDPAWLLAIARIAALGRGMADPDVAVSAFGLVRDRQGTAVFDSASADLYAQLLLRHAPDRLADLLGELELTDPVLWALQTDAVNPFTGAGRSADEWAARLTIPFTDAGLDPVGVTGDAAVPFERLTATPATTVEDAGTVTVVMSAYRPDRGIFAAAASILNQSWRDLELLVVDDASPPDYTELLDEVAALDDRVRVLRAPVNGGTYLVRNLALDHARGDFVTFQDFDDWSHPRRLERQLEPLLADPRLLATRSRALRAFPDLSFTYPGYPPGRLNASSLLFRRREALELAGYFDAVRKSADVEFPQRLAAAAPGSLLDLPESLPLAVTQLRTDSLSRGHISPGWLHWTRILYRDAFRYRNRLIRAGSVPARYDGNPGARVLPLPDPSWSALPSAPSEPRYDVVVVNDWRQKKRNPDGVIADLRMAIGAGLSVAVAHGETFDPAPRPGAHEAMDSRILELFTTGELAVSHLTQRARAGLVLVHDPAALQFVPDTGGSGLTAERVAVVVDEASGQDEGRSYRAADVAANAKRLFGTEPVWVPRTARARARLEAGGFGEVSAHTLVNAFAPFGLTVHILRPGPGRPVIGRHVPDHASHWPATSADLLAAYPDHDDIDVRLLGGHRTPARALGGAALPPNWLTYDDDQMDVRTFLAQLDFFVYFDRDGAAVPGAAVLEAVASGCVVVLSPQLKPVYGDGAVYCAPAEVRDVVTRLHGSPDAFAQQQHRARRWADEHHGASAFLTALSGLAGG</sequence>
<dbReference type="SUPFAM" id="SSF53448">
    <property type="entry name" value="Nucleotide-diphospho-sugar transferases"/>
    <property type="match status" value="1"/>
</dbReference>
<dbReference type="Gene3D" id="3.90.550.10">
    <property type="entry name" value="Spore Coat Polysaccharide Biosynthesis Protein SpsA, Chain A"/>
    <property type="match status" value="1"/>
</dbReference>
<keyword evidence="3" id="KW-0808">Transferase</keyword>
<dbReference type="CDD" id="cd00761">
    <property type="entry name" value="Glyco_tranf_GTA_type"/>
    <property type="match status" value="1"/>
</dbReference>
<dbReference type="EMBL" id="JACHMM010000001">
    <property type="protein sequence ID" value="MBB5788444.1"/>
    <property type="molecule type" value="Genomic_DNA"/>
</dbReference>
<evidence type="ECO:0000313" key="6">
    <source>
        <dbReference type="Proteomes" id="UP000542813"/>
    </source>
</evidence>
<accession>A0A7W9LLS7</accession>
<dbReference type="InterPro" id="IPR050834">
    <property type="entry name" value="Glycosyltransf_2"/>
</dbReference>
<comment type="caution">
    <text evidence="5">The sequence shown here is derived from an EMBL/GenBank/DDBJ whole genome shotgun (WGS) entry which is preliminary data.</text>
</comment>
<dbReference type="Proteomes" id="UP000542813">
    <property type="component" value="Unassembled WGS sequence"/>
</dbReference>
<dbReference type="PANTHER" id="PTHR43685:SF5">
    <property type="entry name" value="GLYCOSYLTRANSFERASE EPSE-RELATED"/>
    <property type="match status" value="1"/>
</dbReference>
<protein>
    <recommendedName>
        <fullName evidence="4">Glycosyltransferase 2-like domain-containing protein</fullName>
    </recommendedName>
</protein>
<evidence type="ECO:0000256" key="3">
    <source>
        <dbReference type="ARBA" id="ARBA00022679"/>
    </source>
</evidence>
<name>A0A7W9LLS7_9ACTN</name>